<evidence type="ECO:0000313" key="3">
    <source>
        <dbReference type="Proteomes" id="UP000828390"/>
    </source>
</evidence>
<keyword evidence="3" id="KW-1185">Reference proteome</keyword>
<evidence type="ECO:0000313" key="2">
    <source>
        <dbReference type="EMBL" id="KAH3726611.1"/>
    </source>
</evidence>
<feature type="compositionally biased region" description="Acidic residues" evidence="1">
    <location>
        <begin position="1"/>
        <end position="10"/>
    </location>
</feature>
<proteinExistence type="predicted"/>
<dbReference type="Proteomes" id="UP000828390">
    <property type="component" value="Unassembled WGS sequence"/>
</dbReference>
<reference evidence="2" key="2">
    <citation type="submission" date="2020-11" db="EMBL/GenBank/DDBJ databases">
        <authorList>
            <person name="McCartney M.A."/>
            <person name="Auch B."/>
            <person name="Kono T."/>
            <person name="Mallez S."/>
            <person name="Becker A."/>
            <person name="Gohl D.M."/>
            <person name="Silverstein K.A.T."/>
            <person name="Koren S."/>
            <person name="Bechman K.B."/>
            <person name="Herman A."/>
            <person name="Abrahante J.E."/>
            <person name="Garbe J."/>
        </authorList>
    </citation>
    <scope>NUCLEOTIDE SEQUENCE</scope>
    <source>
        <strain evidence="2">Duluth1</strain>
        <tissue evidence="2">Whole animal</tissue>
    </source>
</reference>
<comment type="caution">
    <text evidence="2">The sequence shown here is derived from an EMBL/GenBank/DDBJ whole genome shotgun (WGS) entry which is preliminary data.</text>
</comment>
<name>A0A9D4HPV1_DREPO</name>
<sequence length="64" mass="7183">MEMNVLEDEMMQTNGETLSSNSPNNTDDVDRVSTLTAMTSHKVRTESATFKSKKVLLCKRCNTL</sequence>
<protein>
    <submittedName>
        <fullName evidence="2">Uncharacterized protein</fullName>
    </submittedName>
</protein>
<reference evidence="2" key="1">
    <citation type="journal article" date="2019" name="bioRxiv">
        <title>The Genome of the Zebra Mussel, Dreissena polymorpha: A Resource for Invasive Species Research.</title>
        <authorList>
            <person name="McCartney M.A."/>
            <person name="Auch B."/>
            <person name="Kono T."/>
            <person name="Mallez S."/>
            <person name="Zhang Y."/>
            <person name="Obille A."/>
            <person name="Becker A."/>
            <person name="Abrahante J.E."/>
            <person name="Garbe J."/>
            <person name="Badalamenti J.P."/>
            <person name="Herman A."/>
            <person name="Mangelson H."/>
            <person name="Liachko I."/>
            <person name="Sullivan S."/>
            <person name="Sone E.D."/>
            <person name="Koren S."/>
            <person name="Silverstein K.A.T."/>
            <person name="Beckman K.B."/>
            <person name="Gohl D.M."/>
        </authorList>
    </citation>
    <scope>NUCLEOTIDE SEQUENCE</scope>
    <source>
        <strain evidence="2">Duluth1</strain>
        <tissue evidence="2">Whole animal</tissue>
    </source>
</reference>
<gene>
    <name evidence="2" type="ORF">DPMN_052478</name>
</gene>
<evidence type="ECO:0000256" key="1">
    <source>
        <dbReference type="SAM" id="MobiDB-lite"/>
    </source>
</evidence>
<organism evidence="2 3">
    <name type="scientific">Dreissena polymorpha</name>
    <name type="common">Zebra mussel</name>
    <name type="synonym">Mytilus polymorpha</name>
    <dbReference type="NCBI Taxonomy" id="45954"/>
    <lineage>
        <taxon>Eukaryota</taxon>
        <taxon>Metazoa</taxon>
        <taxon>Spiralia</taxon>
        <taxon>Lophotrochozoa</taxon>
        <taxon>Mollusca</taxon>
        <taxon>Bivalvia</taxon>
        <taxon>Autobranchia</taxon>
        <taxon>Heteroconchia</taxon>
        <taxon>Euheterodonta</taxon>
        <taxon>Imparidentia</taxon>
        <taxon>Neoheterodontei</taxon>
        <taxon>Myida</taxon>
        <taxon>Dreissenoidea</taxon>
        <taxon>Dreissenidae</taxon>
        <taxon>Dreissena</taxon>
    </lineage>
</organism>
<feature type="compositionally biased region" description="Polar residues" evidence="1">
    <location>
        <begin position="11"/>
        <end position="26"/>
    </location>
</feature>
<dbReference type="EMBL" id="JAIWYP010000012">
    <property type="protein sequence ID" value="KAH3726611.1"/>
    <property type="molecule type" value="Genomic_DNA"/>
</dbReference>
<dbReference type="AlphaFoldDB" id="A0A9D4HPV1"/>
<accession>A0A9D4HPV1</accession>
<feature type="region of interest" description="Disordered" evidence="1">
    <location>
        <begin position="1"/>
        <end position="30"/>
    </location>
</feature>